<dbReference type="InterPro" id="IPR038729">
    <property type="entry name" value="Rad50/SbcC_AAA"/>
</dbReference>
<dbReference type="SUPFAM" id="SSF52540">
    <property type="entry name" value="P-loop containing nucleoside triphosphate hydrolases"/>
    <property type="match status" value="1"/>
</dbReference>
<protein>
    <recommendedName>
        <fullName evidence="5">ATP-binding protein</fullName>
    </recommendedName>
</protein>
<dbReference type="KEGG" id="erx:ATZ35_09940"/>
<dbReference type="EMBL" id="CP013655">
    <property type="protein sequence ID" value="ALS37458.1"/>
    <property type="molecule type" value="Genomic_DNA"/>
</dbReference>
<dbReference type="Gene3D" id="3.40.50.300">
    <property type="entry name" value="P-loop containing nucleotide triphosphate hydrolases"/>
    <property type="match status" value="1"/>
</dbReference>
<dbReference type="GO" id="GO:0006302">
    <property type="term" value="P:double-strand break repair"/>
    <property type="evidence" value="ECO:0007669"/>
    <property type="project" value="InterPro"/>
</dbReference>
<dbReference type="GO" id="GO:0016887">
    <property type="term" value="F:ATP hydrolysis activity"/>
    <property type="evidence" value="ECO:0007669"/>
    <property type="project" value="InterPro"/>
</dbReference>
<accession>A0A0U2NR88</accession>
<sequence>MNIEKIEIKNFKGIEQLDINFSKRFNLIIGNNGFGKTSILDAIATVLGGFVSGIDGVYGRHINNNEVRIETKTLGDASYNVEYKVPVELTATADFRGHLYTWTRRKSSYKASRSTIEPRDIAYLSRELIKDSTSIMPVISYQGAGRMWTEGREHKTSKKNDLSRYGAYVGSLWPKSNTKKFIKWCAKMEQISWSEDRRIMEYEVVKDAVMTFMSEMNDSSVTKIFYSKKEEELVYEENGTRISINLLSSGYQALIWMAFDIAYRMAVLNPELRENITQETTGIILIDEIDVHLHPRWQWKIINALMKTFPKVQFIATTHSPIVLASSSETKVIRINENHQISYEKSSYGIPIEDVLTAYQQTEKVPKEVKKNIELFSSHLSNKHITEAELALRELELLLGSNNPIVVSAEMELEFEKIELD</sequence>
<evidence type="ECO:0000313" key="4">
    <source>
        <dbReference type="Proteomes" id="UP000067523"/>
    </source>
</evidence>
<dbReference type="InterPro" id="IPR051396">
    <property type="entry name" value="Bact_Antivir_Def_Nuclease"/>
</dbReference>
<keyword evidence="4" id="KW-1185">Reference proteome</keyword>
<evidence type="ECO:0000259" key="2">
    <source>
        <dbReference type="Pfam" id="PF13476"/>
    </source>
</evidence>
<evidence type="ECO:0000259" key="1">
    <source>
        <dbReference type="Pfam" id="PF13175"/>
    </source>
</evidence>
<dbReference type="Proteomes" id="UP000067523">
    <property type="component" value="Chromosome"/>
</dbReference>
<dbReference type="InterPro" id="IPR041685">
    <property type="entry name" value="AAA_GajA/Old/RecF-like"/>
</dbReference>
<gene>
    <name evidence="3" type="ORF">ATZ35_09940</name>
</gene>
<dbReference type="Pfam" id="PF13476">
    <property type="entry name" value="AAA_23"/>
    <property type="match status" value="1"/>
</dbReference>
<evidence type="ECO:0008006" key="5">
    <source>
        <dbReference type="Google" id="ProtNLM"/>
    </source>
</evidence>
<dbReference type="PANTHER" id="PTHR43581">
    <property type="entry name" value="ATP/GTP PHOSPHATASE"/>
    <property type="match status" value="1"/>
</dbReference>
<organism evidence="3 4">
    <name type="scientific">Enterococcus rotai</name>
    <dbReference type="NCBI Taxonomy" id="118060"/>
    <lineage>
        <taxon>Bacteria</taxon>
        <taxon>Bacillati</taxon>
        <taxon>Bacillota</taxon>
        <taxon>Bacilli</taxon>
        <taxon>Lactobacillales</taxon>
        <taxon>Enterococcaceae</taxon>
        <taxon>Enterococcus</taxon>
    </lineage>
</organism>
<dbReference type="InterPro" id="IPR027417">
    <property type="entry name" value="P-loop_NTPase"/>
</dbReference>
<dbReference type="STRING" id="118060.ATZ35_09940"/>
<reference evidence="4" key="1">
    <citation type="submission" date="2015-12" db="EMBL/GenBank/DDBJ databases">
        <authorList>
            <person name="Lauer A."/>
            <person name="Humrighouse B."/>
            <person name="Loparev V."/>
            <person name="Shewmaker P.L."/>
            <person name="Whitney A.M."/>
            <person name="McLaughlin R.W."/>
        </authorList>
    </citation>
    <scope>NUCLEOTIDE SEQUENCE [LARGE SCALE GENOMIC DNA]</scope>
    <source>
        <strain evidence="4">LMG 26678</strain>
    </source>
</reference>
<name>A0A0U2NR88_9ENTE</name>
<proteinExistence type="predicted"/>
<evidence type="ECO:0000313" key="3">
    <source>
        <dbReference type="EMBL" id="ALS37458.1"/>
    </source>
</evidence>
<feature type="domain" description="Endonuclease GajA/Old nuclease/RecF-like AAA" evidence="1">
    <location>
        <begin position="200"/>
        <end position="322"/>
    </location>
</feature>
<dbReference type="AlphaFoldDB" id="A0A0U2NR88"/>
<dbReference type="Pfam" id="PF13175">
    <property type="entry name" value="AAA_15"/>
    <property type="match status" value="1"/>
</dbReference>
<dbReference type="RefSeq" id="WP_208927119.1">
    <property type="nucleotide sequence ID" value="NZ_CP013655.1"/>
</dbReference>
<feature type="domain" description="Rad50/SbcC-type AAA" evidence="2">
    <location>
        <begin position="5"/>
        <end position="182"/>
    </location>
</feature>
<dbReference type="PANTHER" id="PTHR43581:SF2">
    <property type="entry name" value="EXCINUCLEASE ATPASE SUBUNIT"/>
    <property type="match status" value="1"/>
</dbReference>